<dbReference type="SMART" id="SM00054">
    <property type="entry name" value="EFh"/>
    <property type="match status" value="4"/>
</dbReference>
<keyword evidence="8" id="KW-0143">Chaperone</keyword>
<protein>
    <recommendedName>
        <fullName evidence="11">Reticulocalbin-3</fullName>
    </recommendedName>
</protein>
<feature type="domain" description="EF-hand" evidence="13">
    <location>
        <begin position="202"/>
        <end position="237"/>
    </location>
</feature>
<dbReference type="GO" id="GO:0005509">
    <property type="term" value="F:calcium ion binding"/>
    <property type="evidence" value="ECO:0007669"/>
    <property type="project" value="InterPro"/>
</dbReference>
<gene>
    <name evidence="14" type="ORF">T265_11702</name>
</gene>
<sequence>MSRFLLLVCAVGLLVGVFAKPHSETRVSNAQRFYSSNTLRQSREEVEHFADDPSRHDVNFDHAAFLGSETAKEYSKLTPEQSREKLKEIIRKIDKDADGRVTEKEMREWIAYVAKVGQQQVTEKRWSEVNQQGLNPLPWEVYVEASYGKEEDRLKDVETADAYRRVVKQDKRRWDAADLDKDNALTKDEFADFLNPEDKAHMRDAVIDELLEAVDTDRNGQVSEKEYLDDLARAYQTPLVDGEPEPDWVARERDQYQKHRDIDHNGFMDRTEVGEWVMPTGYDPVEAETQHLFYHADVDKDDVLTPEEILDKQDLFVSSQATNYGTVLDNHEEL</sequence>
<keyword evidence="6" id="KW-0106">Calcium</keyword>
<feature type="domain" description="EF-hand" evidence="13">
    <location>
        <begin position="81"/>
        <end position="116"/>
    </location>
</feature>
<evidence type="ECO:0000256" key="8">
    <source>
        <dbReference type="ARBA" id="ARBA00023186"/>
    </source>
</evidence>
<dbReference type="FunFam" id="1.10.238.10:FF:000104">
    <property type="entry name" value="calumenin isoform X1"/>
    <property type="match status" value="1"/>
</dbReference>
<dbReference type="GO" id="GO:0015031">
    <property type="term" value="P:protein transport"/>
    <property type="evidence" value="ECO:0007669"/>
    <property type="project" value="UniProtKB-ARBA"/>
</dbReference>
<keyword evidence="15" id="KW-1185">Reference proteome</keyword>
<feature type="domain" description="EF-hand" evidence="13">
    <location>
        <begin position="165"/>
        <end position="200"/>
    </location>
</feature>
<evidence type="ECO:0000256" key="5">
    <source>
        <dbReference type="ARBA" id="ARBA00022824"/>
    </source>
</evidence>
<dbReference type="CTD" id="20325870"/>
<dbReference type="RefSeq" id="XP_009176687.1">
    <property type="nucleotide sequence ID" value="XM_009178423.1"/>
</dbReference>
<feature type="signal peptide" evidence="12">
    <location>
        <begin position="1"/>
        <end position="19"/>
    </location>
</feature>
<evidence type="ECO:0000313" key="15">
    <source>
        <dbReference type="Proteomes" id="UP000054324"/>
    </source>
</evidence>
<dbReference type="PANTHER" id="PTHR10827:SF52">
    <property type="entry name" value="IP16409P"/>
    <property type="match status" value="1"/>
</dbReference>
<dbReference type="Pfam" id="PF13202">
    <property type="entry name" value="EF-hand_5"/>
    <property type="match status" value="1"/>
</dbReference>
<dbReference type="InterPro" id="IPR011992">
    <property type="entry name" value="EF-hand-dom_pair"/>
</dbReference>
<evidence type="ECO:0000256" key="12">
    <source>
        <dbReference type="SAM" id="SignalP"/>
    </source>
</evidence>
<dbReference type="Proteomes" id="UP000054324">
    <property type="component" value="Unassembled WGS sequence"/>
</dbReference>
<dbReference type="SUPFAM" id="SSF47473">
    <property type="entry name" value="EF-hand"/>
    <property type="match status" value="2"/>
</dbReference>
<dbReference type="Gene3D" id="1.10.238.10">
    <property type="entry name" value="EF-hand"/>
    <property type="match status" value="2"/>
</dbReference>
<comment type="subcellular location">
    <subcellularLocation>
        <location evidence="1">Endoplasmic reticulum lumen</location>
    </subcellularLocation>
</comment>
<dbReference type="GeneID" id="20325870"/>
<dbReference type="InterPro" id="IPR018247">
    <property type="entry name" value="EF_Hand_1_Ca_BS"/>
</dbReference>
<evidence type="ECO:0000256" key="9">
    <source>
        <dbReference type="ARBA" id="ARBA00056975"/>
    </source>
</evidence>
<dbReference type="OrthoDB" id="293868at2759"/>
<dbReference type="EMBL" id="KL597177">
    <property type="protein sequence ID" value="KER19567.1"/>
    <property type="molecule type" value="Genomic_DNA"/>
</dbReference>
<evidence type="ECO:0000256" key="7">
    <source>
        <dbReference type="ARBA" id="ARBA00023180"/>
    </source>
</evidence>
<evidence type="ECO:0000256" key="1">
    <source>
        <dbReference type="ARBA" id="ARBA00004319"/>
    </source>
</evidence>
<dbReference type="PANTHER" id="PTHR10827">
    <property type="entry name" value="RETICULOCALBIN"/>
    <property type="match status" value="1"/>
</dbReference>
<evidence type="ECO:0000256" key="2">
    <source>
        <dbReference type="ARBA" id="ARBA00022723"/>
    </source>
</evidence>
<dbReference type="KEGG" id="ovi:T265_11702"/>
<evidence type="ECO:0000256" key="4">
    <source>
        <dbReference type="ARBA" id="ARBA00022737"/>
    </source>
</evidence>
<comment type="subunit">
    <text evidence="10">Interacts with PCSK6 (immature form including the propeptide); probably involved in the maturation and the secretion of PCSK6.</text>
</comment>
<dbReference type="PROSITE" id="PS50222">
    <property type="entry name" value="EF_HAND_2"/>
    <property type="match status" value="3"/>
</dbReference>
<keyword evidence="7" id="KW-0325">Glycoprotein</keyword>
<reference evidence="14 15" key="1">
    <citation type="submission" date="2013-11" db="EMBL/GenBank/DDBJ databases">
        <title>Opisthorchis viverrini - life in the bile duct.</title>
        <authorList>
            <person name="Young N.D."/>
            <person name="Nagarajan N."/>
            <person name="Lin S.J."/>
            <person name="Korhonen P.K."/>
            <person name="Jex A.R."/>
            <person name="Hall R.S."/>
            <person name="Safavi-Hemami H."/>
            <person name="Kaewkong W."/>
            <person name="Bertrand D."/>
            <person name="Gao S."/>
            <person name="Seet Q."/>
            <person name="Wongkham S."/>
            <person name="Teh B.T."/>
            <person name="Wongkham C."/>
            <person name="Intapan P.M."/>
            <person name="Maleewong W."/>
            <person name="Yang X."/>
            <person name="Hu M."/>
            <person name="Wang Z."/>
            <person name="Hofmann A."/>
            <person name="Sternberg P.W."/>
            <person name="Tan P."/>
            <person name="Wang J."/>
            <person name="Gasser R.B."/>
        </authorList>
    </citation>
    <scope>NUCLEOTIDE SEQUENCE [LARGE SCALE GENOMIC DNA]</scope>
</reference>
<feature type="chain" id="PRO_5001705308" description="Reticulocalbin-3" evidence="12">
    <location>
        <begin position="20"/>
        <end position="334"/>
    </location>
</feature>
<evidence type="ECO:0000256" key="10">
    <source>
        <dbReference type="ARBA" id="ARBA00063143"/>
    </source>
</evidence>
<accession>A0A074Z243</accession>
<keyword evidence="2" id="KW-0479">Metal-binding</keyword>
<dbReference type="GO" id="GO:0005788">
    <property type="term" value="C:endoplasmic reticulum lumen"/>
    <property type="evidence" value="ECO:0007669"/>
    <property type="project" value="UniProtKB-SubCell"/>
</dbReference>
<dbReference type="CDD" id="cd16226">
    <property type="entry name" value="EFh_CREC_Calumenin_like"/>
    <property type="match status" value="1"/>
</dbReference>
<comment type="function">
    <text evidence="9">Probable molecular chaperone assisting protein biosynthesis and transport in the endoplasmic reticulum. Required for the proper biosynthesis and transport of pulmonary surfactant-associated protein A/SP-A, pulmonary surfactant-associated protein D/SP-D and the lipid transporter ABCA3. By regulating both the proper expression and the degradation through the endoplasmic reticulum-associated protein degradation pathway of these proteins plays a crucial role in pulmonary surfactant homeostasis. Has an anti-fibrotic activity by negatively regulating the secretion of type I and type III collagens. This calcium-binding protein also transiently associates with immature PCSK6 and regulates its secretion.</text>
</comment>
<dbReference type="Pfam" id="PF13499">
    <property type="entry name" value="EF-hand_7"/>
    <property type="match status" value="1"/>
</dbReference>
<evidence type="ECO:0000256" key="3">
    <source>
        <dbReference type="ARBA" id="ARBA00022729"/>
    </source>
</evidence>
<keyword evidence="4" id="KW-0677">Repeat</keyword>
<dbReference type="PROSITE" id="PS00018">
    <property type="entry name" value="EF_HAND_1"/>
    <property type="match status" value="5"/>
</dbReference>
<dbReference type="AlphaFoldDB" id="A0A074Z243"/>
<dbReference type="InterPro" id="IPR002048">
    <property type="entry name" value="EF_hand_dom"/>
</dbReference>
<organism evidence="14 15">
    <name type="scientific">Opisthorchis viverrini</name>
    <name type="common">Southeast Asian liver fluke</name>
    <dbReference type="NCBI Taxonomy" id="6198"/>
    <lineage>
        <taxon>Eukaryota</taxon>
        <taxon>Metazoa</taxon>
        <taxon>Spiralia</taxon>
        <taxon>Lophotrochozoa</taxon>
        <taxon>Platyhelminthes</taxon>
        <taxon>Trematoda</taxon>
        <taxon>Digenea</taxon>
        <taxon>Opisthorchiida</taxon>
        <taxon>Opisthorchiata</taxon>
        <taxon>Opisthorchiidae</taxon>
        <taxon>Opisthorchis</taxon>
    </lineage>
</organism>
<name>A0A074Z243_OPIVI</name>
<evidence type="ECO:0000313" key="14">
    <source>
        <dbReference type="EMBL" id="KER19567.1"/>
    </source>
</evidence>
<proteinExistence type="predicted"/>
<evidence type="ECO:0000256" key="6">
    <source>
        <dbReference type="ARBA" id="ARBA00022837"/>
    </source>
</evidence>
<evidence type="ECO:0000259" key="13">
    <source>
        <dbReference type="PROSITE" id="PS50222"/>
    </source>
</evidence>
<keyword evidence="3 12" id="KW-0732">Signal</keyword>
<evidence type="ECO:0000256" key="11">
    <source>
        <dbReference type="ARBA" id="ARBA00072696"/>
    </source>
</evidence>
<keyword evidence="5" id="KW-0256">Endoplasmic reticulum</keyword>